<evidence type="ECO:0000313" key="2">
    <source>
        <dbReference type="EMBL" id="QAY21804.1"/>
    </source>
</evidence>
<reference evidence="3" key="1">
    <citation type="submission" date="2019-01" db="EMBL/GenBank/DDBJ databases">
        <title>Complete genome of Halorubrum ezzemoulense strain FB21.</title>
        <authorList>
            <person name="Feng Y."/>
            <person name="Louyakis A.S."/>
            <person name="Papke R.T."/>
            <person name="Gogarten J.P."/>
        </authorList>
    </citation>
    <scope>NUCLEOTIDE SEQUENCE [LARGE SCALE GENOMIC DNA]</scope>
    <source>
        <strain evidence="3">Fb21</strain>
        <plasmid evidence="3">megaPlasmid</plasmid>
    </source>
</reference>
<dbReference type="Pfam" id="PF00875">
    <property type="entry name" value="DNA_photolyase"/>
    <property type="match status" value="1"/>
</dbReference>
<dbReference type="Proteomes" id="UP000293073">
    <property type="component" value="Plasmid megaplasmid"/>
</dbReference>
<dbReference type="Gene3D" id="3.40.50.620">
    <property type="entry name" value="HUPs"/>
    <property type="match status" value="1"/>
</dbReference>
<feature type="compositionally biased region" description="Polar residues" evidence="1">
    <location>
        <begin position="126"/>
        <end position="140"/>
    </location>
</feature>
<dbReference type="GeneID" id="95973418"/>
<gene>
    <name evidence="2" type="ORF">EO776_17915</name>
</gene>
<dbReference type="SUPFAM" id="SSF52425">
    <property type="entry name" value="Cryptochrome/photolyase, N-terminal domain"/>
    <property type="match status" value="1"/>
</dbReference>
<dbReference type="PANTHER" id="PTHR11455">
    <property type="entry name" value="CRYPTOCHROME"/>
    <property type="match status" value="1"/>
</dbReference>
<evidence type="ECO:0000256" key="1">
    <source>
        <dbReference type="SAM" id="MobiDB-lite"/>
    </source>
</evidence>
<dbReference type="KEGG" id="hezz:EO776_17915"/>
<protein>
    <submittedName>
        <fullName evidence="2">Uncharacterized protein</fullName>
    </submittedName>
</protein>
<sequence length="208" mass="23237">MQLYWHRRTLRPSPNPGLSTALTAAERDDSRVMSVFVLDDAILSQADGLGVAFMLGSLRKLRDWYQGYGSDLVIQHGDPTDIVGHIARTIGVERVVWNQDYSRLARQRDRAVQRVLTRTGVTYTSVPTGQAARTSSSTTLPPDPEAYLANPHTLAIETREVPRLSDLREEEYDSAPLTAGTKSARKQLRALSNGTTYRRYDDGRSFLS</sequence>
<accession>A0A256KKX9</accession>
<dbReference type="InterPro" id="IPR036155">
    <property type="entry name" value="Crypto/Photolyase_N_sf"/>
</dbReference>
<dbReference type="InterPro" id="IPR002081">
    <property type="entry name" value="Cryptochrome/DNA_photolyase_1"/>
</dbReference>
<dbReference type="InterPro" id="IPR006050">
    <property type="entry name" value="DNA_photolyase_N"/>
</dbReference>
<dbReference type="RefSeq" id="WP_094520272.1">
    <property type="nucleotide sequence ID" value="NZ_CP034941.1"/>
</dbReference>
<name>A0A256KKX9_HALEZ</name>
<dbReference type="GO" id="GO:0003904">
    <property type="term" value="F:deoxyribodipyrimidine photo-lyase activity"/>
    <property type="evidence" value="ECO:0007669"/>
    <property type="project" value="TreeGrafter"/>
</dbReference>
<dbReference type="AlphaFoldDB" id="A0A256KKX9"/>
<proteinExistence type="predicted"/>
<feature type="region of interest" description="Disordered" evidence="1">
    <location>
        <begin position="126"/>
        <end position="145"/>
    </location>
</feature>
<dbReference type="GO" id="GO:0071949">
    <property type="term" value="F:FAD binding"/>
    <property type="evidence" value="ECO:0007669"/>
    <property type="project" value="TreeGrafter"/>
</dbReference>
<geneLocation type="plasmid" evidence="3">
    <name>megaPlasmid</name>
</geneLocation>
<dbReference type="PROSITE" id="PS51645">
    <property type="entry name" value="PHR_CRY_ALPHA_BETA"/>
    <property type="match status" value="1"/>
</dbReference>
<dbReference type="GO" id="GO:0003677">
    <property type="term" value="F:DNA binding"/>
    <property type="evidence" value="ECO:0007669"/>
    <property type="project" value="TreeGrafter"/>
</dbReference>
<evidence type="ECO:0000313" key="3">
    <source>
        <dbReference type="Proteomes" id="UP000293073"/>
    </source>
</evidence>
<dbReference type="EMBL" id="CP034941">
    <property type="protein sequence ID" value="QAY21804.1"/>
    <property type="molecule type" value="Genomic_DNA"/>
</dbReference>
<dbReference type="PANTHER" id="PTHR11455:SF9">
    <property type="entry name" value="CRYPTOCHROME CIRCADIAN CLOCK 5 ISOFORM X1"/>
    <property type="match status" value="1"/>
</dbReference>
<keyword evidence="2" id="KW-0614">Plasmid</keyword>
<dbReference type="InterPro" id="IPR014729">
    <property type="entry name" value="Rossmann-like_a/b/a_fold"/>
</dbReference>
<organism evidence="2 3">
    <name type="scientific">Halorubrum ezzemoulense</name>
    <name type="common">Halorubrum chaoviator</name>
    <dbReference type="NCBI Taxonomy" id="337243"/>
    <lineage>
        <taxon>Archaea</taxon>
        <taxon>Methanobacteriati</taxon>
        <taxon>Methanobacteriota</taxon>
        <taxon>Stenosarchaea group</taxon>
        <taxon>Halobacteria</taxon>
        <taxon>Halobacteriales</taxon>
        <taxon>Haloferacaceae</taxon>
        <taxon>Halorubrum</taxon>
    </lineage>
</organism>